<dbReference type="PANTHER" id="PTHR33121">
    <property type="entry name" value="CYCLIC DI-GMP PHOSPHODIESTERASE PDEF"/>
    <property type="match status" value="1"/>
</dbReference>
<dbReference type="FunFam" id="3.30.70.270:FF:000001">
    <property type="entry name" value="Diguanylate cyclase domain protein"/>
    <property type="match status" value="1"/>
</dbReference>
<keyword evidence="2" id="KW-0472">Membrane</keyword>
<keyword evidence="2" id="KW-1133">Transmembrane helix</keyword>
<accession>A0A063Y8D6</accession>
<dbReference type="RefSeq" id="WP_051632603.1">
    <property type="nucleotide sequence ID" value="NZ_JMSZ01000016.1"/>
</dbReference>
<dbReference type="PROSITE" id="PS50883">
    <property type="entry name" value="EAL"/>
    <property type="match status" value="1"/>
</dbReference>
<feature type="domain" description="EAL" evidence="3">
    <location>
        <begin position="617"/>
        <end position="862"/>
    </location>
</feature>
<evidence type="ECO:0000313" key="5">
    <source>
        <dbReference type="EMBL" id="KDE40657.1"/>
    </source>
</evidence>
<name>A0A063Y8D6_9GAMM</name>
<dbReference type="InterPro" id="IPR043128">
    <property type="entry name" value="Rev_trsase/Diguanyl_cyclase"/>
</dbReference>
<keyword evidence="6" id="KW-1185">Reference proteome</keyword>
<feature type="transmembrane region" description="Helical" evidence="2">
    <location>
        <begin position="180"/>
        <end position="201"/>
    </location>
</feature>
<proteinExistence type="predicted"/>
<sequence>MSRIIHFVKTLPGFVFGAILAVALAVFFAITLAASLLYENVINRQAQQTSEAIANHTFSTMFMIMSQGWTREEMEAFVDATQSAYENSPFEIALYRGDKVRVLYGEVSQRQPDEAVQRSLEGAGIQVIEEDRHIRRLYPVEARAECLSCHANASVGDVLGVIALQQNKQAISSELRRDHVVLFILFAIFTFFIATLISAFASRRINDSVEQFGNRLKSVNTVTDFRQLDVSDVDFYFQEFNNTFGQINILMERLKDVAVDKDILEFEIRLLSKFIITSEVVKDWRDFIKDLLVDINTIIKAHTLVTIFQVEEEGYELEVFWYQDVCENTQVQFEAVVTRQLGSNTHYHSGVPILKIVHHIACPNTTDDAKKLSLSAHDIELQTKSLLLETPKIGGVVGIGVQSEMAKDPIRHIVIDSILTTLLNLVGSVKAIYKYTKDLEYYATRDPLTALHNQRMFRELLGYEVGRSTRHNEEFSLLMLDLDNFKTVNDRYGHAFGDQFLHAFAKVLENAVRPGDFVSRYGGDEFTIILPETGEEQAHTVAQRIARLLEKLALTAPDGTSVRATTSIGIAIYPRHADDPRDLFVVADNMMYKAKRKGKNQIAIPDEHEMAEVFKAVGEKNLMVLNALEEQRILPYFQPIVSLETGEVLIHELLMRIDLGDRIVPAGEFIDIAESIGVVHKMDYLLIEKAFKQMHEQGYEGMLFVNLSPKSLIIGEFISRVRQLALEYSIEPRRIVFELTERETVSNMALLERFVQDLKLEGFNFAIDDFGSGYSSFHYIKHFPIDVIKIEGEFIRNMLTDDKDMAFVKSIVTLAHSLGIQTVAEFVEDQAVMDAIRALGIDYGQGYFIGRPSSRLMLAAAQ</sequence>
<dbReference type="SMART" id="SM00052">
    <property type="entry name" value="EAL"/>
    <property type="match status" value="1"/>
</dbReference>
<feature type="domain" description="GGDEF" evidence="4">
    <location>
        <begin position="473"/>
        <end position="607"/>
    </location>
</feature>
<dbReference type="NCBIfam" id="TIGR00254">
    <property type="entry name" value="GGDEF"/>
    <property type="match status" value="1"/>
</dbReference>
<dbReference type="Pfam" id="PF00990">
    <property type="entry name" value="GGDEF"/>
    <property type="match status" value="1"/>
</dbReference>
<reference evidence="5 6" key="1">
    <citation type="journal article" date="2005" name="Int. J. Syst. Evol. Microbiol.">
        <title>Nitrincola lacisaponensis gen. nov., sp. nov., a novel alkaliphilic bacterium isolated from an alkaline, saline lake.</title>
        <authorList>
            <person name="Dimitriu P.A."/>
            <person name="Shukla S.K."/>
            <person name="Conradt J."/>
            <person name="Marquez M.C."/>
            <person name="Ventosa A."/>
            <person name="Maglia A."/>
            <person name="Peyton B.M."/>
            <person name="Pinkart H.C."/>
            <person name="Mormile M.R."/>
        </authorList>
    </citation>
    <scope>NUCLEOTIDE SEQUENCE [LARGE SCALE GENOMIC DNA]</scope>
    <source>
        <strain evidence="5 6">4CA</strain>
    </source>
</reference>
<evidence type="ECO:0000256" key="1">
    <source>
        <dbReference type="ARBA" id="ARBA00001946"/>
    </source>
</evidence>
<dbReference type="SUPFAM" id="SSF55073">
    <property type="entry name" value="Nucleotide cyclase"/>
    <property type="match status" value="1"/>
</dbReference>
<dbReference type="PANTHER" id="PTHR33121:SF71">
    <property type="entry name" value="OXYGEN SENSOR PROTEIN DOSP"/>
    <property type="match status" value="1"/>
</dbReference>
<dbReference type="CDD" id="cd01948">
    <property type="entry name" value="EAL"/>
    <property type="match status" value="1"/>
</dbReference>
<keyword evidence="2" id="KW-0812">Transmembrane</keyword>
<feature type="transmembrane region" description="Helical" evidence="2">
    <location>
        <begin position="14"/>
        <end position="38"/>
    </location>
</feature>
<dbReference type="OrthoDB" id="9816034at2"/>
<comment type="cofactor">
    <cofactor evidence="1">
        <name>Mg(2+)</name>
        <dbReference type="ChEBI" id="CHEBI:18420"/>
    </cofactor>
</comment>
<dbReference type="Gene3D" id="3.30.450.290">
    <property type="match status" value="1"/>
</dbReference>
<dbReference type="Gene3D" id="3.20.20.450">
    <property type="entry name" value="EAL domain"/>
    <property type="match status" value="1"/>
</dbReference>
<organism evidence="5 6">
    <name type="scientific">Nitrincola lacisaponensis</name>
    <dbReference type="NCBI Taxonomy" id="267850"/>
    <lineage>
        <taxon>Bacteria</taxon>
        <taxon>Pseudomonadati</taxon>
        <taxon>Pseudomonadota</taxon>
        <taxon>Gammaproteobacteria</taxon>
        <taxon>Oceanospirillales</taxon>
        <taxon>Oceanospirillaceae</taxon>
        <taxon>Nitrincola</taxon>
    </lineage>
</organism>
<dbReference type="InterPro" id="IPR001633">
    <property type="entry name" value="EAL_dom"/>
</dbReference>
<dbReference type="SUPFAM" id="SSF141868">
    <property type="entry name" value="EAL domain-like"/>
    <property type="match status" value="1"/>
</dbReference>
<dbReference type="CDD" id="cd01949">
    <property type="entry name" value="GGDEF"/>
    <property type="match status" value="1"/>
</dbReference>
<dbReference type="STRING" id="267850.ADINL_1249"/>
<evidence type="ECO:0000256" key="2">
    <source>
        <dbReference type="SAM" id="Phobius"/>
    </source>
</evidence>
<evidence type="ECO:0000259" key="4">
    <source>
        <dbReference type="PROSITE" id="PS50887"/>
    </source>
</evidence>
<evidence type="ECO:0000313" key="6">
    <source>
        <dbReference type="Proteomes" id="UP000027318"/>
    </source>
</evidence>
<comment type="caution">
    <text evidence="5">The sequence shown here is derived from an EMBL/GenBank/DDBJ whole genome shotgun (WGS) entry which is preliminary data.</text>
</comment>
<dbReference type="AlphaFoldDB" id="A0A063Y8D6"/>
<evidence type="ECO:0000259" key="3">
    <source>
        <dbReference type="PROSITE" id="PS50883"/>
    </source>
</evidence>
<protein>
    <submittedName>
        <fullName evidence="5">Diguanylate cyclase/phosphodiesterase (GGDEF &amp; EAL domains) with PAS/PAC sensor(S)</fullName>
    </submittedName>
</protein>
<dbReference type="SMART" id="SM00267">
    <property type="entry name" value="GGDEF"/>
    <property type="match status" value="1"/>
</dbReference>
<dbReference type="EMBL" id="JMSZ01000016">
    <property type="protein sequence ID" value="KDE40657.1"/>
    <property type="molecule type" value="Genomic_DNA"/>
</dbReference>
<dbReference type="Pfam" id="PF00563">
    <property type="entry name" value="EAL"/>
    <property type="match status" value="1"/>
</dbReference>
<dbReference type="InterPro" id="IPR035919">
    <property type="entry name" value="EAL_sf"/>
</dbReference>
<dbReference type="InterPro" id="IPR029787">
    <property type="entry name" value="Nucleotide_cyclase"/>
</dbReference>
<dbReference type="Proteomes" id="UP000027318">
    <property type="component" value="Unassembled WGS sequence"/>
</dbReference>
<dbReference type="Gene3D" id="3.30.70.270">
    <property type="match status" value="1"/>
</dbReference>
<dbReference type="InterPro" id="IPR050706">
    <property type="entry name" value="Cyclic-di-GMP_PDE-like"/>
</dbReference>
<gene>
    <name evidence="5" type="ORF">ADINL_1249</name>
</gene>
<dbReference type="PROSITE" id="PS50887">
    <property type="entry name" value="GGDEF"/>
    <property type="match status" value="1"/>
</dbReference>
<dbReference type="PATRIC" id="fig|267850.7.peg.1244"/>
<dbReference type="InterPro" id="IPR000160">
    <property type="entry name" value="GGDEF_dom"/>
</dbReference>
<dbReference type="GO" id="GO:0071111">
    <property type="term" value="F:cyclic-guanylate-specific phosphodiesterase activity"/>
    <property type="evidence" value="ECO:0007669"/>
    <property type="project" value="InterPro"/>
</dbReference>